<dbReference type="AlphaFoldDB" id="A0AAI9HZX6"/>
<feature type="domain" description="FAD dependent oxidoreductase" evidence="9">
    <location>
        <begin position="7"/>
        <end position="402"/>
    </location>
</feature>
<evidence type="ECO:0000256" key="3">
    <source>
        <dbReference type="ARBA" id="ARBA00022630"/>
    </source>
</evidence>
<gene>
    <name evidence="8" type="primary">dadA</name>
    <name evidence="10" type="ORF">JRA39_001896</name>
    <name evidence="11" type="ORF">KDV35_09690</name>
</gene>
<comment type="caution">
    <text evidence="10">The sequence shown here is derived from an EMBL/GenBank/DDBJ whole genome shotgun (WGS) entry which is preliminary data.</text>
</comment>
<organism evidence="10">
    <name type="scientific">Providencia stuartii</name>
    <dbReference type="NCBI Taxonomy" id="588"/>
    <lineage>
        <taxon>Bacteria</taxon>
        <taxon>Pseudomonadati</taxon>
        <taxon>Pseudomonadota</taxon>
        <taxon>Gammaproteobacteria</taxon>
        <taxon>Enterobacterales</taxon>
        <taxon>Morganellaceae</taxon>
        <taxon>Providencia</taxon>
    </lineage>
</organism>
<protein>
    <recommendedName>
        <fullName evidence="7 8">D-amino acid dehydrogenase</fullName>
        <ecNumber evidence="8">1.4.99.-</ecNumber>
    </recommendedName>
</protein>
<evidence type="ECO:0000256" key="5">
    <source>
        <dbReference type="ARBA" id="ARBA00023002"/>
    </source>
</evidence>
<evidence type="ECO:0000313" key="12">
    <source>
        <dbReference type="Proteomes" id="UP001495779"/>
    </source>
</evidence>
<dbReference type="GO" id="GO:0055130">
    <property type="term" value="P:D-alanine catabolic process"/>
    <property type="evidence" value="ECO:0007669"/>
    <property type="project" value="TreeGrafter"/>
</dbReference>
<dbReference type="InterPro" id="IPR036188">
    <property type="entry name" value="FAD/NAD-bd_sf"/>
</dbReference>
<dbReference type="EC" id="1.4.99.-" evidence="8"/>
<dbReference type="NCBIfam" id="NF001933">
    <property type="entry name" value="PRK00711.1"/>
    <property type="match status" value="1"/>
</dbReference>
<dbReference type="SUPFAM" id="SSF54373">
    <property type="entry name" value="FAD-linked reductases, C-terminal domain"/>
    <property type="match status" value="1"/>
</dbReference>
<dbReference type="GO" id="GO:0005886">
    <property type="term" value="C:plasma membrane"/>
    <property type="evidence" value="ECO:0007669"/>
    <property type="project" value="TreeGrafter"/>
</dbReference>
<dbReference type="HAMAP" id="MF_01202">
    <property type="entry name" value="DadA"/>
    <property type="match status" value="1"/>
</dbReference>
<dbReference type="InterPro" id="IPR006076">
    <property type="entry name" value="FAD-dep_OxRdtase"/>
</dbReference>
<dbReference type="Gene3D" id="3.50.50.60">
    <property type="entry name" value="FAD/NAD(P)-binding domain"/>
    <property type="match status" value="2"/>
</dbReference>
<dbReference type="PANTHER" id="PTHR13847">
    <property type="entry name" value="SARCOSINE DEHYDROGENASE-RELATED"/>
    <property type="match status" value="1"/>
</dbReference>
<dbReference type="GO" id="GO:0008718">
    <property type="term" value="F:D-amino-acid dehydrogenase activity"/>
    <property type="evidence" value="ECO:0007669"/>
    <property type="project" value="UniProtKB-UniRule"/>
</dbReference>
<dbReference type="Pfam" id="PF01266">
    <property type="entry name" value="DAO"/>
    <property type="match status" value="1"/>
</dbReference>
<evidence type="ECO:0000259" key="9">
    <source>
        <dbReference type="Pfam" id="PF01266"/>
    </source>
</evidence>
<dbReference type="SUPFAM" id="SSF51905">
    <property type="entry name" value="FAD/NAD(P)-binding domain"/>
    <property type="match status" value="1"/>
</dbReference>
<dbReference type="Gene3D" id="3.30.9.10">
    <property type="entry name" value="D-Amino Acid Oxidase, subunit A, domain 2"/>
    <property type="match status" value="1"/>
</dbReference>
<reference evidence="10" key="2">
    <citation type="submission" date="2024-02" db="EMBL/GenBank/DDBJ databases">
        <authorList>
            <consortium name="Clinical and Environmental Microbiology Branch: Whole genome sequencing antimicrobial resistance pathogens in the healthcare setting"/>
        </authorList>
    </citation>
    <scope>NUCLEOTIDE SEQUENCE</scope>
    <source>
        <strain evidence="10">2020GO-00142</strain>
    </source>
</reference>
<comment type="cofactor">
    <cofactor evidence="1 8">
        <name>FAD</name>
        <dbReference type="ChEBI" id="CHEBI:57692"/>
    </cofactor>
</comment>
<comment type="catalytic activity">
    <reaction evidence="6 8">
        <text>a D-alpha-amino acid + A + H2O = a 2-oxocarboxylate + AH2 + NH4(+)</text>
        <dbReference type="Rhea" id="RHEA:18125"/>
        <dbReference type="ChEBI" id="CHEBI:13193"/>
        <dbReference type="ChEBI" id="CHEBI:15377"/>
        <dbReference type="ChEBI" id="CHEBI:17499"/>
        <dbReference type="ChEBI" id="CHEBI:28938"/>
        <dbReference type="ChEBI" id="CHEBI:35179"/>
        <dbReference type="ChEBI" id="CHEBI:59871"/>
    </reaction>
</comment>
<feature type="binding site" evidence="8">
    <location>
        <begin position="8"/>
        <end position="22"/>
    </location>
    <ligand>
        <name>FAD</name>
        <dbReference type="ChEBI" id="CHEBI:57692"/>
    </ligand>
</feature>
<dbReference type="InterPro" id="IPR023080">
    <property type="entry name" value="DadA"/>
</dbReference>
<keyword evidence="5 8" id="KW-0560">Oxidoreductase</keyword>
<dbReference type="PANTHER" id="PTHR13847:SF280">
    <property type="entry name" value="D-AMINO ACID DEHYDROGENASE"/>
    <property type="match status" value="1"/>
</dbReference>
<evidence type="ECO:0000256" key="1">
    <source>
        <dbReference type="ARBA" id="ARBA00001974"/>
    </source>
</evidence>
<proteinExistence type="inferred from homology"/>
<name>A0AAI9HZX6_PROST</name>
<keyword evidence="4 8" id="KW-0274">FAD</keyword>
<keyword evidence="3 8" id="KW-0285">Flavoprotein</keyword>
<dbReference type="Proteomes" id="UP001495779">
    <property type="component" value="Unassembled WGS sequence"/>
</dbReference>
<evidence type="ECO:0000313" key="10">
    <source>
        <dbReference type="EMBL" id="EMP9432847.1"/>
    </source>
</evidence>
<evidence type="ECO:0000256" key="6">
    <source>
        <dbReference type="ARBA" id="ARBA00047884"/>
    </source>
</evidence>
<dbReference type="FunFam" id="3.50.50.60:FF:000020">
    <property type="entry name" value="D-amino acid dehydrogenase"/>
    <property type="match status" value="1"/>
</dbReference>
<evidence type="ECO:0000313" key="11">
    <source>
        <dbReference type="EMBL" id="MER5077122.1"/>
    </source>
</evidence>
<comment type="similarity">
    <text evidence="2 8">Belongs to the DadA oxidoreductase family.</text>
</comment>
<reference evidence="11 12" key="1">
    <citation type="submission" date="2021-04" db="EMBL/GenBank/DDBJ databases">
        <title>Determining the burden of carbapenem-resistant Enterobacterales from a tertiary public heath setting in Bangladesh: a clinical, epidemiological, and molecular study.</title>
        <authorList>
            <person name="Farzana R."/>
            <person name="Walsh T.R."/>
        </authorList>
    </citation>
    <scope>NUCLEOTIDE SEQUENCE [LARGE SCALE GENOMIC DNA]</scope>
    <source>
        <strain evidence="12">dmpro_s316</strain>
        <strain evidence="11">Dmpro_s316</strain>
    </source>
</reference>
<dbReference type="EMBL" id="JAGSRH010000011">
    <property type="protein sequence ID" value="MER5077122.1"/>
    <property type="molecule type" value="Genomic_DNA"/>
</dbReference>
<dbReference type="EMBL" id="AAZDVE040000011">
    <property type="protein sequence ID" value="EMP9432847.1"/>
    <property type="molecule type" value="Genomic_DNA"/>
</dbReference>
<accession>A0AAI9HZX6</accession>
<evidence type="ECO:0000256" key="8">
    <source>
        <dbReference type="HAMAP-Rule" id="MF_01202"/>
    </source>
</evidence>
<sequence length="438" mass="48275">MAGGIMKVLVLGAGVIGVTTAWYLAREGHEVTVLDRQMDVAEETSAGNAGQISPGYATPWGAPGIPLKAVKWMFEKHAPLAIRPDGTLFQLRWMWQMLKNCDIQHYAMNKSRMVRIAEYSRDCIRQLRADTGITYEGREGGTLQLFRTEKQFDNAANDIAVLQQEGVPYELLTANELVKAEPALDYVKHKLTGGLRLPNDETGDCQQFTKKLAKMAQDLGVKFRFGCHIEQILTEGNKVSGIRCEGEILQADRYIVAMGSYSTSLLHNLVKIPVYPLKGYSLTMPIIDIQRAPTSTVLDETYKIAVTRFDDRIRVGGMAEVVGFNLNVLKKRCETLKMVVQDLYQGGGDISQATFWTGLRPMTPDGTPIVGPTAYSNLYLNTGHGTLGWTMACGSGKLLADLISGNKPDIASDDLSVFRYIDGFNTKLIPNGDLSPAR</sequence>
<dbReference type="GO" id="GO:0005737">
    <property type="term" value="C:cytoplasm"/>
    <property type="evidence" value="ECO:0007669"/>
    <property type="project" value="TreeGrafter"/>
</dbReference>
<evidence type="ECO:0000256" key="7">
    <source>
        <dbReference type="ARBA" id="ARBA00071847"/>
    </source>
</evidence>
<evidence type="ECO:0000256" key="2">
    <source>
        <dbReference type="ARBA" id="ARBA00009410"/>
    </source>
</evidence>
<evidence type="ECO:0000256" key="4">
    <source>
        <dbReference type="ARBA" id="ARBA00022827"/>
    </source>
</evidence>
<comment type="function">
    <text evidence="8">Oxidative deamination of D-amino acids.</text>
</comment>